<dbReference type="InterPro" id="IPR003781">
    <property type="entry name" value="CoA-bd"/>
</dbReference>
<dbReference type="SMART" id="SM00881">
    <property type="entry name" value="CoA_binding"/>
    <property type="match status" value="1"/>
</dbReference>
<dbReference type="Pfam" id="PF13380">
    <property type="entry name" value="CoA_binding_2"/>
    <property type="match status" value="1"/>
</dbReference>
<dbReference type="EMBL" id="JAFGIX010000052">
    <property type="protein sequence ID" value="MBN1573522.1"/>
    <property type="molecule type" value="Genomic_DNA"/>
</dbReference>
<evidence type="ECO:0000313" key="5">
    <source>
        <dbReference type="EMBL" id="MBN1573522.1"/>
    </source>
</evidence>
<keyword evidence="3" id="KW-0067">ATP-binding</keyword>
<dbReference type="InterPro" id="IPR036291">
    <property type="entry name" value="NAD(P)-bd_dom_sf"/>
</dbReference>
<keyword evidence="2" id="KW-0547">Nucleotide-binding</keyword>
<dbReference type="Pfam" id="PF13607">
    <property type="entry name" value="Succ_CoA_lig"/>
    <property type="match status" value="1"/>
</dbReference>
<dbReference type="InterPro" id="IPR051538">
    <property type="entry name" value="Acyl-CoA_Synth/Transferase"/>
</dbReference>
<dbReference type="GO" id="GO:0005524">
    <property type="term" value="F:ATP binding"/>
    <property type="evidence" value="ECO:0007669"/>
    <property type="project" value="UniProtKB-KW"/>
</dbReference>
<dbReference type="SUPFAM" id="SSF51735">
    <property type="entry name" value="NAD(P)-binding Rossmann-fold domains"/>
    <property type="match status" value="1"/>
</dbReference>
<dbReference type="InterPro" id="IPR032875">
    <property type="entry name" value="Succ_CoA_lig_flav_dom"/>
</dbReference>
<evidence type="ECO:0000256" key="1">
    <source>
        <dbReference type="ARBA" id="ARBA00022598"/>
    </source>
</evidence>
<dbReference type="InterPro" id="IPR016102">
    <property type="entry name" value="Succinyl-CoA_synth-like"/>
</dbReference>
<evidence type="ECO:0000256" key="2">
    <source>
        <dbReference type="ARBA" id="ARBA00022741"/>
    </source>
</evidence>
<name>A0A9D8KG23_9DELT</name>
<dbReference type="AlphaFoldDB" id="A0A9D8KG23"/>
<keyword evidence="1" id="KW-0436">Ligase</keyword>
<proteinExistence type="predicted"/>
<reference evidence="5" key="2">
    <citation type="submission" date="2021-01" db="EMBL/GenBank/DDBJ databases">
        <authorList>
            <person name="Hahn C.R."/>
            <person name="Youssef N.H."/>
            <person name="Elshahed M."/>
        </authorList>
    </citation>
    <scope>NUCLEOTIDE SEQUENCE</scope>
    <source>
        <strain evidence="5">Zod_Metabat.24</strain>
    </source>
</reference>
<dbReference type="Gene3D" id="3.40.50.261">
    <property type="entry name" value="Succinyl-CoA synthetase domains"/>
    <property type="match status" value="2"/>
</dbReference>
<dbReference type="Gene3D" id="3.40.50.720">
    <property type="entry name" value="NAD(P)-binding Rossmann-like Domain"/>
    <property type="match status" value="1"/>
</dbReference>
<accession>A0A9D8KG23</accession>
<dbReference type="GO" id="GO:0016874">
    <property type="term" value="F:ligase activity"/>
    <property type="evidence" value="ECO:0007669"/>
    <property type="project" value="UniProtKB-KW"/>
</dbReference>
<evidence type="ECO:0000313" key="6">
    <source>
        <dbReference type="Proteomes" id="UP000809273"/>
    </source>
</evidence>
<gene>
    <name evidence="5" type="ORF">JW984_10040</name>
</gene>
<dbReference type="PANTHER" id="PTHR43334:SF1">
    <property type="entry name" value="3-HYDROXYPROPIONATE--COA LIGASE [ADP-FORMING]"/>
    <property type="match status" value="1"/>
</dbReference>
<evidence type="ECO:0000259" key="4">
    <source>
        <dbReference type="SMART" id="SM00881"/>
    </source>
</evidence>
<reference evidence="5" key="1">
    <citation type="journal article" date="2021" name="Environ. Microbiol.">
        <title>Genomic characterization of three novel Desulfobacterota classes expand the metabolic and phylogenetic diversity of the phylum.</title>
        <authorList>
            <person name="Murphy C.L."/>
            <person name="Biggerstaff J."/>
            <person name="Eichhorn A."/>
            <person name="Ewing E."/>
            <person name="Shahan R."/>
            <person name="Soriano D."/>
            <person name="Stewart S."/>
            <person name="VanMol K."/>
            <person name="Walker R."/>
            <person name="Walters P."/>
            <person name="Elshahed M.S."/>
            <person name="Youssef N.H."/>
        </authorList>
    </citation>
    <scope>NUCLEOTIDE SEQUENCE</scope>
    <source>
        <strain evidence="5">Zod_Metabat.24</strain>
    </source>
</reference>
<protein>
    <submittedName>
        <fullName evidence="5">CoA-binding protein</fullName>
    </submittedName>
</protein>
<dbReference type="PANTHER" id="PTHR43334">
    <property type="entry name" value="ACETATE--COA LIGASE [ADP-FORMING]"/>
    <property type="match status" value="1"/>
</dbReference>
<organism evidence="5 6">
    <name type="scientific">Candidatus Zymogenus saltonus</name>
    <dbReference type="NCBI Taxonomy" id="2844893"/>
    <lineage>
        <taxon>Bacteria</taxon>
        <taxon>Deltaproteobacteria</taxon>
        <taxon>Candidatus Zymogenia</taxon>
        <taxon>Candidatus Zymogeniales</taxon>
        <taxon>Candidatus Zymogenaceae</taxon>
        <taxon>Candidatus Zymogenus</taxon>
    </lineage>
</organism>
<evidence type="ECO:0000256" key="3">
    <source>
        <dbReference type="ARBA" id="ARBA00022840"/>
    </source>
</evidence>
<dbReference type="SUPFAM" id="SSF52210">
    <property type="entry name" value="Succinyl-CoA synthetase domains"/>
    <property type="match status" value="2"/>
</dbReference>
<sequence>MTALSAGVGGKSLNGLMDAIFNPKSVAVVGVPEGPKMGRLFLMGLVASGYKGKIYPVNPRADEIDGIKVIKRTREIPGPIDLAIVLVPKKHLPGIIDELGEVGTTAAVIFTAGLAELGEEGASEQRLLVERAGKAGIRLIGPNCQGVYSPKAGMSFFPGMPTTPGDVSFVAGSGSLASMTVWRAASRHLYFSKVISFGNACDLTPSDFASYFAGDDETKVIISYIEGIPEGRRFFETLKGVTPKKPVVVWKAGLTDLGAKAALSHTGALSGNSELWEAALRQLGAVTAQGMDEIVDAMMALKFIPYPLGKRVAILSGPGGLAVSAADIVAREGLALAALTEETKRKIAKVIPGEGTSVKNPVDVGLGASGISEQYTLPARYLLEDPNVDSVVIIGGTFYKEMNEVYRRELISAKNDTKKALIAVTLEEFTKNVGDDRMEAEFIEGGVPTFPSPERALSALKKVYDYGEFLRAVGDSGE</sequence>
<comment type="caution">
    <text evidence="5">The sequence shown here is derived from an EMBL/GenBank/DDBJ whole genome shotgun (WGS) entry which is preliminary data.</text>
</comment>
<feature type="domain" description="CoA-binding" evidence="4">
    <location>
        <begin position="20"/>
        <end position="114"/>
    </location>
</feature>
<dbReference type="Proteomes" id="UP000809273">
    <property type="component" value="Unassembled WGS sequence"/>
</dbReference>